<reference evidence="1" key="1">
    <citation type="journal article" date="2021" name="Nat. Commun.">
        <title>Genetic determinants of endophytism in the Arabidopsis root mycobiome.</title>
        <authorList>
            <person name="Mesny F."/>
            <person name="Miyauchi S."/>
            <person name="Thiergart T."/>
            <person name="Pickel B."/>
            <person name="Atanasova L."/>
            <person name="Karlsson M."/>
            <person name="Huettel B."/>
            <person name="Barry K.W."/>
            <person name="Haridas S."/>
            <person name="Chen C."/>
            <person name="Bauer D."/>
            <person name="Andreopoulos W."/>
            <person name="Pangilinan J."/>
            <person name="LaButti K."/>
            <person name="Riley R."/>
            <person name="Lipzen A."/>
            <person name="Clum A."/>
            <person name="Drula E."/>
            <person name="Henrissat B."/>
            <person name="Kohler A."/>
            <person name="Grigoriev I.V."/>
            <person name="Martin F.M."/>
            <person name="Hacquard S."/>
        </authorList>
    </citation>
    <scope>NUCLEOTIDE SEQUENCE</scope>
    <source>
        <strain evidence="1">MPI-CAGE-CH-0230</strain>
    </source>
</reference>
<keyword evidence="2" id="KW-1185">Reference proteome</keyword>
<protein>
    <submittedName>
        <fullName evidence="1">Uncharacterized protein</fullName>
    </submittedName>
</protein>
<dbReference type="AlphaFoldDB" id="A0A9P9BLB4"/>
<dbReference type="Proteomes" id="UP000756346">
    <property type="component" value="Unassembled WGS sequence"/>
</dbReference>
<name>A0A9P9BLB4_9PEZI</name>
<organism evidence="1 2">
    <name type="scientific">Microdochium trichocladiopsis</name>
    <dbReference type="NCBI Taxonomy" id="1682393"/>
    <lineage>
        <taxon>Eukaryota</taxon>
        <taxon>Fungi</taxon>
        <taxon>Dikarya</taxon>
        <taxon>Ascomycota</taxon>
        <taxon>Pezizomycotina</taxon>
        <taxon>Sordariomycetes</taxon>
        <taxon>Xylariomycetidae</taxon>
        <taxon>Xylariales</taxon>
        <taxon>Microdochiaceae</taxon>
        <taxon>Microdochium</taxon>
    </lineage>
</organism>
<dbReference type="OrthoDB" id="5397183at2759"/>
<accession>A0A9P9BLB4</accession>
<gene>
    <name evidence="1" type="ORF">B0I36DRAFT_328189</name>
</gene>
<dbReference type="EMBL" id="JAGTJQ010000007">
    <property type="protein sequence ID" value="KAH7027907.1"/>
    <property type="molecule type" value="Genomic_DNA"/>
</dbReference>
<dbReference type="GeneID" id="70184114"/>
<comment type="caution">
    <text evidence="1">The sequence shown here is derived from an EMBL/GenBank/DDBJ whole genome shotgun (WGS) entry which is preliminary data.</text>
</comment>
<evidence type="ECO:0000313" key="2">
    <source>
        <dbReference type="Proteomes" id="UP000756346"/>
    </source>
</evidence>
<dbReference type="RefSeq" id="XP_046010706.1">
    <property type="nucleotide sequence ID" value="XM_046154568.1"/>
</dbReference>
<evidence type="ECO:0000313" key="1">
    <source>
        <dbReference type="EMBL" id="KAH7027907.1"/>
    </source>
</evidence>
<proteinExistence type="predicted"/>
<sequence length="128" mass="14707">MISQTAKCHSQQQDVVFELYARVKQSERENLTRKQHFLLIDLFKATPPYPHAALTGWRNGGLFERQAGQFLGVCGEPKLYWCLCKPVKDPRAAIGWTYAILSIKPISWEHVQHARDDLFKARGMSYAT</sequence>